<dbReference type="Pfam" id="PF04773">
    <property type="entry name" value="FecR"/>
    <property type="match status" value="1"/>
</dbReference>
<dbReference type="CDD" id="cd00118">
    <property type="entry name" value="LysM"/>
    <property type="match status" value="1"/>
</dbReference>
<dbReference type="InterPro" id="IPR018392">
    <property type="entry name" value="LysM"/>
</dbReference>
<dbReference type="PANTHER" id="PTHR38731">
    <property type="entry name" value="LIPL45-RELATED LIPOPROTEIN-RELATED"/>
    <property type="match status" value="1"/>
</dbReference>
<gene>
    <name evidence="3" type="ORF">GCM10011430_25230</name>
</gene>
<organism evidence="3 4">
    <name type="scientific">Oxalicibacterium solurbis</name>
    <dbReference type="NCBI Taxonomy" id="69280"/>
    <lineage>
        <taxon>Bacteria</taxon>
        <taxon>Pseudomonadati</taxon>
        <taxon>Pseudomonadota</taxon>
        <taxon>Betaproteobacteria</taxon>
        <taxon>Burkholderiales</taxon>
        <taxon>Oxalobacteraceae</taxon>
        <taxon>Oxalicibacterium</taxon>
    </lineage>
</organism>
<protein>
    <submittedName>
        <fullName evidence="3">Peptidase M23</fullName>
    </submittedName>
</protein>
<name>A0A8J3B5Q8_9BURK</name>
<dbReference type="InterPro" id="IPR036779">
    <property type="entry name" value="LysM_dom_sf"/>
</dbReference>
<accession>A0A8J3B5Q8</accession>
<reference evidence="3" key="1">
    <citation type="journal article" date="2014" name="Int. J. Syst. Evol. Microbiol.">
        <title>Complete genome sequence of Corynebacterium casei LMG S-19264T (=DSM 44701T), isolated from a smear-ripened cheese.</title>
        <authorList>
            <consortium name="US DOE Joint Genome Institute (JGI-PGF)"/>
            <person name="Walter F."/>
            <person name="Albersmeier A."/>
            <person name="Kalinowski J."/>
            <person name="Ruckert C."/>
        </authorList>
    </citation>
    <scope>NUCLEOTIDE SEQUENCE</scope>
    <source>
        <strain evidence="3">CCM 7664</strain>
    </source>
</reference>
<feature type="chain" id="PRO_5035284150" evidence="1">
    <location>
        <begin position="27"/>
        <end position="469"/>
    </location>
</feature>
<proteinExistence type="predicted"/>
<keyword evidence="4" id="KW-1185">Reference proteome</keyword>
<dbReference type="RefSeq" id="WP_188422289.1">
    <property type="nucleotide sequence ID" value="NZ_BMDP01000003.1"/>
</dbReference>
<evidence type="ECO:0000259" key="2">
    <source>
        <dbReference type="Pfam" id="PF04773"/>
    </source>
</evidence>
<feature type="domain" description="FecR protein" evidence="2">
    <location>
        <begin position="131"/>
        <end position="231"/>
    </location>
</feature>
<sequence length="469" mass="50159">MRITLHKLILVAVLAFGLPCAWSGSAAQTPGSIAVNPSGIVYYAQAGDTLISIAHRFTAKAANWAALGDINRISQDTSIPIGAGIAIPADLLTDEPSEATVIARNGAITATYPDGSSSLLNVGSRIVEGMKIQTGINSFLTISLPDASRISLPSNSGMQMTKLRRALYTGSPRVEVTLLRGRVLSRVSPLDTNKGRYEVRTPLSVAGVRGTYFRANYDGTRASTEVLDGHVATSSSRTQETRLLPPAKGNIINSSNVGPAIDLLPPPQLSDMPYRQGGAAQFTLKPVSGARGYHVELAQDAEMLNLLAEATANTTSIPLDNIAEGHYFARLSAIDVLGLEGLPRVVAVSIRNRSAAAINEPPQPAPAVASSDPGELILRWQGVADARYNIQVARDAEFSWLIYSTTVTGTEARFPRPAFGTYYARVQRVNEDGSTRTFSYPQSMIVTDQWIINDGHPLRPGQSTHNASR</sequence>
<dbReference type="EMBL" id="BMDP01000003">
    <property type="protein sequence ID" value="GGI55349.1"/>
    <property type="molecule type" value="Genomic_DNA"/>
</dbReference>
<dbReference type="PANTHER" id="PTHR38731:SF1">
    <property type="entry name" value="FECR PROTEIN DOMAIN-CONTAINING PROTEIN"/>
    <property type="match status" value="1"/>
</dbReference>
<dbReference type="AlphaFoldDB" id="A0A8J3B5Q8"/>
<dbReference type="InterPro" id="IPR006860">
    <property type="entry name" value="FecR"/>
</dbReference>
<reference evidence="3" key="2">
    <citation type="submission" date="2020-09" db="EMBL/GenBank/DDBJ databases">
        <authorList>
            <person name="Sun Q."/>
            <person name="Sedlacek I."/>
        </authorList>
    </citation>
    <scope>NUCLEOTIDE SEQUENCE</scope>
    <source>
        <strain evidence="3">CCM 7664</strain>
    </source>
</reference>
<evidence type="ECO:0000256" key="1">
    <source>
        <dbReference type="SAM" id="SignalP"/>
    </source>
</evidence>
<evidence type="ECO:0000313" key="4">
    <source>
        <dbReference type="Proteomes" id="UP000627205"/>
    </source>
</evidence>
<comment type="caution">
    <text evidence="3">The sequence shown here is derived from an EMBL/GenBank/DDBJ whole genome shotgun (WGS) entry which is preliminary data.</text>
</comment>
<keyword evidence="1" id="KW-0732">Signal</keyword>
<dbReference type="Proteomes" id="UP000627205">
    <property type="component" value="Unassembled WGS sequence"/>
</dbReference>
<dbReference type="Gene3D" id="2.60.120.1440">
    <property type="match status" value="1"/>
</dbReference>
<evidence type="ECO:0000313" key="3">
    <source>
        <dbReference type="EMBL" id="GGI55349.1"/>
    </source>
</evidence>
<dbReference type="Gene3D" id="3.10.350.10">
    <property type="entry name" value="LysM domain"/>
    <property type="match status" value="1"/>
</dbReference>
<dbReference type="InterPro" id="IPR013783">
    <property type="entry name" value="Ig-like_fold"/>
</dbReference>
<feature type="signal peptide" evidence="1">
    <location>
        <begin position="1"/>
        <end position="26"/>
    </location>
</feature>
<dbReference type="Gene3D" id="2.60.40.10">
    <property type="entry name" value="Immunoglobulins"/>
    <property type="match status" value="1"/>
</dbReference>